<dbReference type="Proteomes" id="UP000243978">
    <property type="component" value="Unassembled WGS sequence"/>
</dbReference>
<organism evidence="1 2">
    <name type="scientific">Litoreibacter ponti</name>
    <dbReference type="NCBI Taxonomy" id="1510457"/>
    <lineage>
        <taxon>Bacteria</taxon>
        <taxon>Pseudomonadati</taxon>
        <taxon>Pseudomonadota</taxon>
        <taxon>Alphaproteobacteria</taxon>
        <taxon>Rhodobacterales</taxon>
        <taxon>Roseobacteraceae</taxon>
        <taxon>Litoreibacter</taxon>
    </lineage>
</organism>
<evidence type="ECO:0000313" key="1">
    <source>
        <dbReference type="EMBL" id="PTX56745.1"/>
    </source>
</evidence>
<comment type="caution">
    <text evidence="1">The sequence shown here is derived from an EMBL/GenBank/DDBJ whole genome shotgun (WGS) entry which is preliminary data.</text>
</comment>
<proteinExistence type="predicted"/>
<evidence type="ECO:0000313" key="2">
    <source>
        <dbReference type="Proteomes" id="UP000243978"/>
    </source>
</evidence>
<keyword evidence="2" id="KW-1185">Reference proteome</keyword>
<name>A0A2T6BL21_9RHOB</name>
<accession>A0A2T6BL21</accession>
<protein>
    <submittedName>
        <fullName evidence="1">Uncharacterized protein</fullName>
    </submittedName>
</protein>
<sequence>MADHKRPCLPPCCAVEYSYITNGFAALFLDTSAHFTCASVPDVLFTETDGGVIW</sequence>
<reference evidence="1 2" key="1">
    <citation type="submission" date="2018-04" db="EMBL/GenBank/DDBJ databases">
        <title>Genomic Encyclopedia of Archaeal and Bacterial Type Strains, Phase II (KMG-II): from individual species to whole genera.</title>
        <authorList>
            <person name="Goeker M."/>
        </authorList>
    </citation>
    <scope>NUCLEOTIDE SEQUENCE [LARGE SCALE GENOMIC DNA]</scope>
    <source>
        <strain evidence="1 2">DSM 100977</strain>
    </source>
</reference>
<dbReference type="EMBL" id="QBKS01000001">
    <property type="protein sequence ID" value="PTX56745.1"/>
    <property type="molecule type" value="Genomic_DNA"/>
</dbReference>
<gene>
    <name evidence="1" type="ORF">C8N43_1407</name>
</gene>
<dbReference type="AlphaFoldDB" id="A0A2T6BL21"/>